<keyword evidence="1 3" id="KW-0597">Phosphoprotein</keyword>
<feature type="domain" description="HTH luxR-type" evidence="4">
    <location>
        <begin position="138"/>
        <end position="203"/>
    </location>
</feature>
<evidence type="ECO:0000313" key="6">
    <source>
        <dbReference type="EMBL" id="GHC60100.1"/>
    </source>
</evidence>
<dbReference type="SMART" id="SM00448">
    <property type="entry name" value="REC"/>
    <property type="match status" value="1"/>
</dbReference>
<dbReference type="GO" id="GO:0000160">
    <property type="term" value="P:phosphorelay signal transduction system"/>
    <property type="evidence" value="ECO:0007669"/>
    <property type="project" value="InterPro"/>
</dbReference>
<dbReference type="InterPro" id="IPR058245">
    <property type="entry name" value="NreC/VraR/RcsB-like_REC"/>
</dbReference>
<evidence type="ECO:0000256" key="2">
    <source>
        <dbReference type="ARBA" id="ARBA00023125"/>
    </source>
</evidence>
<evidence type="ECO:0000259" key="5">
    <source>
        <dbReference type="PROSITE" id="PS50110"/>
    </source>
</evidence>
<dbReference type="Pfam" id="PF00196">
    <property type="entry name" value="GerE"/>
    <property type="match status" value="1"/>
</dbReference>
<evidence type="ECO:0000256" key="1">
    <source>
        <dbReference type="ARBA" id="ARBA00022553"/>
    </source>
</evidence>
<dbReference type="PANTHER" id="PTHR43214">
    <property type="entry name" value="TWO-COMPONENT RESPONSE REGULATOR"/>
    <property type="match status" value="1"/>
</dbReference>
<protein>
    <submittedName>
        <fullName evidence="6">DNA-binding response regulator</fullName>
    </submittedName>
</protein>
<gene>
    <name evidence="6" type="ORF">GCM10007100_29160</name>
</gene>
<dbReference type="EMBL" id="BMXI01000013">
    <property type="protein sequence ID" value="GHC60100.1"/>
    <property type="molecule type" value="Genomic_DNA"/>
</dbReference>
<dbReference type="Gene3D" id="3.40.50.2300">
    <property type="match status" value="1"/>
</dbReference>
<dbReference type="CDD" id="cd06170">
    <property type="entry name" value="LuxR_C_like"/>
    <property type="match status" value="1"/>
</dbReference>
<feature type="domain" description="Response regulatory" evidence="5">
    <location>
        <begin position="6"/>
        <end position="122"/>
    </location>
</feature>
<dbReference type="InterPro" id="IPR000792">
    <property type="entry name" value="Tscrpt_reg_LuxR_C"/>
</dbReference>
<dbReference type="PRINTS" id="PR00038">
    <property type="entry name" value="HTHLUXR"/>
</dbReference>
<dbReference type="PROSITE" id="PS00622">
    <property type="entry name" value="HTH_LUXR_1"/>
    <property type="match status" value="1"/>
</dbReference>
<organism evidence="6 7">
    <name type="scientific">Roseibacillus persicicus</name>
    <dbReference type="NCBI Taxonomy" id="454148"/>
    <lineage>
        <taxon>Bacteria</taxon>
        <taxon>Pseudomonadati</taxon>
        <taxon>Verrucomicrobiota</taxon>
        <taxon>Verrucomicrobiia</taxon>
        <taxon>Verrucomicrobiales</taxon>
        <taxon>Verrucomicrobiaceae</taxon>
        <taxon>Roseibacillus</taxon>
    </lineage>
</organism>
<dbReference type="PROSITE" id="PS50110">
    <property type="entry name" value="RESPONSE_REGULATORY"/>
    <property type="match status" value="1"/>
</dbReference>
<dbReference type="InterPro" id="IPR039420">
    <property type="entry name" value="WalR-like"/>
</dbReference>
<keyword evidence="7" id="KW-1185">Reference proteome</keyword>
<reference evidence="6" key="1">
    <citation type="journal article" date="2014" name="Int. J. Syst. Evol. Microbiol.">
        <title>Complete genome sequence of Corynebacterium casei LMG S-19264T (=DSM 44701T), isolated from a smear-ripened cheese.</title>
        <authorList>
            <consortium name="US DOE Joint Genome Institute (JGI-PGF)"/>
            <person name="Walter F."/>
            <person name="Albersmeier A."/>
            <person name="Kalinowski J."/>
            <person name="Ruckert C."/>
        </authorList>
    </citation>
    <scope>NUCLEOTIDE SEQUENCE</scope>
    <source>
        <strain evidence="6">KCTC 12988</strain>
    </source>
</reference>
<dbReference type="GO" id="GO:0003677">
    <property type="term" value="F:DNA binding"/>
    <property type="evidence" value="ECO:0007669"/>
    <property type="project" value="UniProtKB-KW"/>
</dbReference>
<dbReference type="Pfam" id="PF00072">
    <property type="entry name" value="Response_reg"/>
    <property type="match status" value="1"/>
</dbReference>
<dbReference type="InterPro" id="IPR001789">
    <property type="entry name" value="Sig_transdc_resp-reg_receiver"/>
</dbReference>
<dbReference type="SUPFAM" id="SSF52172">
    <property type="entry name" value="CheY-like"/>
    <property type="match status" value="1"/>
</dbReference>
<keyword evidence="2 6" id="KW-0238">DNA-binding</keyword>
<dbReference type="GO" id="GO:0006355">
    <property type="term" value="P:regulation of DNA-templated transcription"/>
    <property type="evidence" value="ECO:0007669"/>
    <property type="project" value="InterPro"/>
</dbReference>
<accession>A0A918TRK9</accession>
<reference evidence="6" key="2">
    <citation type="submission" date="2020-09" db="EMBL/GenBank/DDBJ databases">
        <authorList>
            <person name="Sun Q."/>
            <person name="Kim S."/>
        </authorList>
    </citation>
    <scope>NUCLEOTIDE SEQUENCE</scope>
    <source>
        <strain evidence="6">KCTC 12988</strain>
    </source>
</reference>
<name>A0A918TRK9_9BACT</name>
<sequence>MLEMIRTLIVDDHIIVRIGTIEAIASDPGMTVVGELAAGEEVCSAYASLQPDVVLMDYRLTGIDGAEATKRLLEEHPEARVLFLSVYDGEDDVGRAVEAGARGYLSKGAETSELLDAIQTIASGGTYFPAELTAKLERQKLRRPLTARELEVLNLLIEGLSNKEIASALELSLATVKLHVSNLLVKLDVLDRTQAAVTAVRRGLVHLDD</sequence>
<dbReference type="InterPro" id="IPR011006">
    <property type="entry name" value="CheY-like_superfamily"/>
</dbReference>
<dbReference type="PANTHER" id="PTHR43214:SF43">
    <property type="entry name" value="TWO-COMPONENT RESPONSE REGULATOR"/>
    <property type="match status" value="1"/>
</dbReference>
<dbReference type="CDD" id="cd17535">
    <property type="entry name" value="REC_NarL-like"/>
    <property type="match status" value="1"/>
</dbReference>
<dbReference type="InterPro" id="IPR016032">
    <property type="entry name" value="Sig_transdc_resp-reg_C-effctor"/>
</dbReference>
<comment type="caution">
    <text evidence="6">The sequence shown here is derived from an EMBL/GenBank/DDBJ whole genome shotgun (WGS) entry which is preliminary data.</text>
</comment>
<dbReference type="SMART" id="SM00421">
    <property type="entry name" value="HTH_LUXR"/>
    <property type="match status" value="1"/>
</dbReference>
<proteinExistence type="predicted"/>
<dbReference type="Proteomes" id="UP000644507">
    <property type="component" value="Unassembled WGS sequence"/>
</dbReference>
<dbReference type="SUPFAM" id="SSF46894">
    <property type="entry name" value="C-terminal effector domain of the bipartite response regulators"/>
    <property type="match status" value="1"/>
</dbReference>
<dbReference type="PROSITE" id="PS50043">
    <property type="entry name" value="HTH_LUXR_2"/>
    <property type="match status" value="1"/>
</dbReference>
<dbReference type="AlphaFoldDB" id="A0A918TRK9"/>
<evidence type="ECO:0000259" key="4">
    <source>
        <dbReference type="PROSITE" id="PS50043"/>
    </source>
</evidence>
<evidence type="ECO:0000256" key="3">
    <source>
        <dbReference type="PROSITE-ProRule" id="PRU00169"/>
    </source>
</evidence>
<feature type="modified residue" description="4-aspartylphosphate" evidence="3">
    <location>
        <position position="57"/>
    </location>
</feature>
<evidence type="ECO:0000313" key="7">
    <source>
        <dbReference type="Proteomes" id="UP000644507"/>
    </source>
</evidence>